<protein>
    <recommendedName>
        <fullName evidence="5">Probable RNA 2'-phosphotransferase</fullName>
        <ecNumber evidence="5">2.7.1.-</ecNumber>
    </recommendedName>
</protein>
<keyword evidence="2 5" id="KW-0808">Transferase</keyword>
<gene>
    <name evidence="5" type="primary">kptA</name>
    <name evidence="6" type="ORF">M5G18_12310</name>
</gene>
<comment type="function">
    <text evidence="4 5">Removes the 2'-phosphate from RNA via an intermediate in which the phosphate is ADP-ribosylated by NAD followed by a presumed transesterification to release the RNA and generate ADP-ribose 1''-2''-cyclic phosphate (APPR&gt;P). May function as an ADP-ribosylase.</text>
</comment>
<reference evidence="6" key="1">
    <citation type="submission" date="2022-05" db="EMBL/GenBank/DDBJ databases">
        <title>Novel Pseudomonas spp. Isolated from a Rainbow Trout Aquaculture Facility.</title>
        <authorList>
            <person name="Testerman T."/>
            <person name="Graf J."/>
        </authorList>
    </citation>
    <scope>NUCLEOTIDE SEQUENCE</scope>
    <source>
        <strain evidence="6">ID386</strain>
    </source>
</reference>
<dbReference type="InterPro" id="IPR042081">
    <property type="entry name" value="RNA_2'-PTrans_C"/>
</dbReference>
<dbReference type="PANTHER" id="PTHR12684">
    <property type="entry name" value="PUTATIVE PHOSPHOTRANSFERASE"/>
    <property type="match status" value="1"/>
</dbReference>
<evidence type="ECO:0000256" key="3">
    <source>
        <dbReference type="ARBA" id="ARBA00023027"/>
    </source>
</evidence>
<proteinExistence type="inferred from homology"/>
<dbReference type="HAMAP" id="MF_00299">
    <property type="entry name" value="KptA"/>
    <property type="match status" value="1"/>
</dbReference>
<dbReference type="Proteomes" id="UP001150531">
    <property type="component" value="Unassembled WGS sequence"/>
</dbReference>
<evidence type="ECO:0000256" key="2">
    <source>
        <dbReference type="ARBA" id="ARBA00022679"/>
    </source>
</evidence>
<dbReference type="InterPro" id="IPR002745">
    <property type="entry name" value="Ptrans_KptA/Tpt1"/>
</dbReference>
<dbReference type="EMBL" id="JAMDGS010000007">
    <property type="protein sequence ID" value="MDD1125373.1"/>
    <property type="molecule type" value="Genomic_DNA"/>
</dbReference>
<evidence type="ECO:0000313" key="7">
    <source>
        <dbReference type="Proteomes" id="UP001150531"/>
    </source>
</evidence>
<evidence type="ECO:0000313" key="6">
    <source>
        <dbReference type="EMBL" id="MDD1125373.1"/>
    </source>
</evidence>
<evidence type="ECO:0000256" key="5">
    <source>
        <dbReference type="HAMAP-Rule" id="MF_00299"/>
    </source>
</evidence>
<dbReference type="SUPFAM" id="SSF56399">
    <property type="entry name" value="ADP-ribosylation"/>
    <property type="match status" value="1"/>
</dbReference>
<dbReference type="EC" id="2.7.1.-" evidence="5"/>
<keyword evidence="7" id="KW-1185">Reference proteome</keyword>
<dbReference type="InterPro" id="IPR042080">
    <property type="entry name" value="RNA_2'-PTrans_N"/>
</dbReference>
<evidence type="ECO:0000256" key="4">
    <source>
        <dbReference type="ARBA" id="ARBA00025212"/>
    </source>
</evidence>
<dbReference type="InterPro" id="IPR022928">
    <property type="entry name" value="RNA_2'-PTrans_KptA"/>
</dbReference>
<keyword evidence="3 5" id="KW-0520">NAD</keyword>
<comment type="similarity">
    <text evidence="1 5">Belongs to the KptA/TPT1 family.</text>
</comment>
<dbReference type="Gene3D" id="3.20.170.30">
    <property type="match status" value="1"/>
</dbReference>
<dbReference type="Gene3D" id="1.10.10.970">
    <property type="entry name" value="RNA 2'-phosphotransferase, Tpt1/KptA family, N-terminal domain"/>
    <property type="match status" value="1"/>
</dbReference>
<accession>A0ABT5PN82</accession>
<evidence type="ECO:0000256" key="1">
    <source>
        <dbReference type="ARBA" id="ARBA00009836"/>
    </source>
</evidence>
<comment type="caution">
    <text evidence="6">The sequence shown here is derived from an EMBL/GenBank/DDBJ whole genome shotgun (WGS) entry which is preliminary data.</text>
</comment>
<sequence length="181" mass="20519">MTGEVDRLSKTMSFLLRHKPESVGLHLDSEGWARLDSLLIGMQKLGVVADDEVVKRVVLGSDKRRFEISEDGVYVRAVQGHSSKLVTRDYPVVQPPCYLYHGTAYRFVDSIFKEGLQAGARHYVHLTENKGLAFDVGQRYGSSVVLRVKSHEMFLDGFVFFRAENNVWLISSVPPEYLDKI</sequence>
<organism evidence="6 7">
    <name type="scientific">Pseudomonas aphyarum</name>
    <dbReference type="NCBI Taxonomy" id="2942629"/>
    <lineage>
        <taxon>Bacteria</taxon>
        <taxon>Pseudomonadati</taxon>
        <taxon>Pseudomonadota</taxon>
        <taxon>Gammaproteobacteria</taxon>
        <taxon>Pseudomonadales</taxon>
        <taxon>Pseudomonadaceae</taxon>
        <taxon>Pseudomonas</taxon>
    </lineage>
</organism>
<name>A0ABT5PN82_9PSED</name>
<dbReference type="PANTHER" id="PTHR12684:SF2">
    <property type="entry name" value="TRNA 2'-PHOSPHOTRANSFERASE 1"/>
    <property type="match status" value="1"/>
</dbReference>
<dbReference type="Pfam" id="PF01885">
    <property type="entry name" value="PTS_2-RNA"/>
    <property type="match status" value="1"/>
</dbReference>
<dbReference type="RefSeq" id="WP_074687770.1">
    <property type="nucleotide sequence ID" value="NZ_JAMDGS010000007.1"/>
</dbReference>